<dbReference type="Proteomes" id="UP001066276">
    <property type="component" value="Chromosome 3_2"/>
</dbReference>
<organism evidence="2 3">
    <name type="scientific">Pleurodeles waltl</name>
    <name type="common">Iberian ribbed newt</name>
    <dbReference type="NCBI Taxonomy" id="8319"/>
    <lineage>
        <taxon>Eukaryota</taxon>
        <taxon>Metazoa</taxon>
        <taxon>Chordata</taxon>
        <taxon>Craniata</taxon>
        <taxon>Vertebrata</taxon>
        <taxon>Euteleostomi</taxon>
        <taxon>Amphibia</taxon>
        <taxon>Batrachia</taxon>
        <taxon>Caudata</taxon>
        <taxon>Salamandroidea</taxon>
        <taxon>Salamandridae</taxon>
        <taxon>Pleurodelinae</taxon>
        <taxon>Pleurodeles</taxon>
    </lineage>
</organism>
<gene>
    <name evidence="2" type="ORF">NDU88_006887</name>
</gene>
<evidence type="ECO:0000256" key="1">
    <source>
        <dbReference type="SAM" id="MobiDB-lite"/>
    </source>
</evidence>
<name>A0AAV7TYW4_PLEWA</name>
<feature type="compositionally biased region" description="Polar residues" evidence="1">
    <location>
        <begin position="129"/>
        <end position="153"/>
    </location>
</feature>
<proteinExistence type="predicted"/>
<feature type="compositionally biased region" description="Basic and acidic residues" evidence="1">
    <location>
        <begin position="79"/>
        <end position="98"/>
    </location>
</feature>
<sequence>MDIARGTSDDVIPDPDILQSETYQEQLLGDDRQRKSLCAVTTREESREELSGVSAEEKREDASGVQAEESREGLCGVLAEERREDVRGVQAEESREELGGILTEESGEEASSIQAEESVEDTGSAPARSGSTRITNGASRCSRGPEQNTQTPATLWGERGLSRYMGQALIAVVSWRG</sequence>
<feature type="region of interest" description="Disordered" evidence="1">
    <location>
        <begin position="38"/>
        <end position="153"/>
    </location>
</feature>
<comment type="caution">
    <text evidence="2">The sequence shown here is derived from an EMBL/GenBank/DDBJ whole genome shotgun (WGS) entry which is preliminary data.</text>
</comment>
<evidence type="ECO:0000313" key="3">
    <source>
        <dbReference type="Proteomes" id="UP001066276"/>
    </source>
</evidence>
<dbReference type="AlphaFoldDB" id="A0AAV7TYW4"/>
<evidence type="ECO:0000313" key="2">
    <source>
        <dbReference type="EMBL" id="KAJ1181685.1"/>
    </source>
</evidence>
<protein>
    <submittedName>
        <fullName evidence="2">Uncharacterized protein</fullName>
    </submittedName>
</protein>
<dbReference type="EMBL" id="JANPWB010000006">
    <property type="protein sequence ID" value="KAJ1181685.1"/>
    <property type="molecule type" value="Genomic_DNA"/>
</dbReference>
<feature type="compositionally biased region" description="Basic and acidic residues" evidence="1">
    <location>
        <begin position="42"/>
        <end position="72"/>
    </location>
</feature>
<keyword evidence="3" id="KW-1185">Reference proteome</keyword>
<accession>A0AAV7TYW4</accession>
<reference evidence="2" key="1">
    <citation type="journal article" date="2022" name="bioRxiv">
        <title>Sequencing and chromosome-scale assembly of the giantPleurodeles waltlgenome.</title>
        <authorList>
            <person name="Brown T."/>
            <person name="Elewa A."/>
            <person name="Iarovenko S."/>
            <person name="Subramanian E."/>
            <person name="Araus A.J."/>
            <person name="Petzold A."/>
            <person name="Susuki M."/>
            <person name="Suzuki K.-i.T."/>
            <person name="Hayashi T."/>
            <person name="Toyoda A."/>
            <person name="Oliveira C."/>
            <person name="Osipova E."/>
            <person name="Leigh N.D."/>
            <person name="Simon A."/>
            <person name="Yun M.H."/>
        </authorList>
    </citation>
    <scope>NUCLEOTIDE SEQUENCE</scope>
    <source>
        <strain evidence="2">20211129_DDA</strain>
        <tissue evidence="2">Liver</tissue>
    </source>
</reference>